<name>A0A381PJ91_9ZZZZ</name>
<gene>
    <name evidence="3" type="ORF">METZ01_LOCUS19352</name>
</gene>
<evidence type="ECO:0000259" key="2">
    <source>
        <dbReference type="Pfam" id="PF09835"/>
    </source>
</evidence>
<keyword evidence="1" id="KW-0472">Membrane</keyword>
<keyword evidence="1" id="KW-0812">Transmembrane</keyword>
<evidence type="ECO:0000256" key="1">
    <source>
        <dbReference type="SAM" id="Phobius"/>
    </source>
</evidence>
<dbReference type="EMBL" id="UINC01000985">
    <property type="protein sequence ID" value="SUZ66498.1"/>
    <property type="molecule type" value="Genomic_DNA"/>
</dbReference>
<sequence>MKKKIVKLFEEKLINPVLHSRSPVSEVSLGVAVGVFLGLTPTVGVQMYLVALTWSIYRYIFRRHFNLPVGVAMVWISNPLTMVPLYYLFLVTGYWILETQNGLTYESFEGTLTRISGTAGTSDKILGGIHFLLIDIGWPMVIGGFVYGVPGFLISYFVTKRIVISHRKRKARIAGMSYEDWRTQNETEH</sequence>
<organism evidence="3">
    <name type="scientific">marine metagenome</name>
    <dbReference type="NCBI Taxonomy" id="408172"/>
    <lineage>
        <taxon>unclassified sequences</taxon>
        <taxon>metagenomes</taxon>
        <taxon>ecological metagenomes</taxon>
    </lineage>
</organism>
<keyword evidence="1" id="KW-1133">Transmembrane helix</keyword>
<reference evidence="3" key="1">
    <citation type="submission" date="2018-05" db="EMBL/GenBank/DDBJ databases">
        <authorList>
            <person name="Lanie J.A."/>
            <person name="Ng W.-L."/>
            <person name="Kazmierczak K.M."/>
            <person name="Andrzejewski T.M."/>
            <person name="Davidsen T.M."/>
            <person name="Wayne K.J."/>
            <person name="Tettelin H."/>
            <person name="Glass J.I."/>
            <person name="Rusch D."/>
            <person name="Podicherti R."/>
            <person name="Tsui H.-C.T."/>
            <person name="Winkler M.E."/>
        </authorList>
    </citation>
    <scope>NUCLEOTIDE SEQUENCE</scope>
</reference>
<feature type="transmembrane region" description="Helical" evidence="1">
    <location>
        <begin position="69"/>
        <end position="97"/>
    </location>
</feature>
<dbReference type="PANTHER" id="PTHR40547">
    <property type="entry name" value="SLL0298 PROTEIN"/>
    <property type="match status" value="1"/>
</dbReference>
<dbReference type="InterPro" id="IPR018639">
    <property type="entry name" value="DUF2062"/>
</dbReference>
<dbReference type="Pfam" id="PF09835">
    <property type="entry name" value="DUF2062"/>
    <property type="match status" value="1"/>
</dbReference>
<feature type="transmembrane region" description="Helical" evidence="1">
    <location>
        <begin position="29"/>
        <end position="57"/>
    </location>
</feature>
<feature type="domain" description="DUF2062" evidence="2">
    <location>
        <begin position="8"/>
        <end position="171"/>
    </location>
</feature>
<proteinExistence type="predicted"/>
<dbReference type="PANTHER" id="PTHR40547:SF1">
    <property type="entry name" value="SLL0298 PROTEIN"/>
    <property type="match status" value="1"/>
</dbReference>
<dbReference type="AlphaFoldDB" id="A0A381PJ91"/>
<accession>A0A381PJ91</accession>
<protein>
    <recommendedName>
        <fullName evidence="2">DUF2062 domain-containing protein</fullName>
    </recommendedName>
</protein>
<feature type="transmembrane region" description="Helical" evidence="1">
    <location>
        <begin position="136"/>
        <end position="159"/>
    </location>
</feature>
<evidence type="ECO:0000313" key="3">
    <source>
        <dbReference type="EMBL" id="SUZ66498.1"/>
    </source>
</evidence>